<dbReference type="HOGENOM" id="CLU_3115125_0_0_9"/>
<evidence type="ECO:0000313" key="1">
    <source>
        <dbReference type="EMBL" id="EDM87131.1"/>
    </source>
</evidence>
<protein>
    <submittedName>
        <fullName evidence="1">Uncharacterized protein</fullName>
    </submittedName>
</protein>
<sequence length="50" mass="6198">MNVKLLTGLVENYDAVYVERKNQNCLWLKGFIREMSKIQIKKYRFFIRHY</sequence>
<dbReference type="Proteomes" id="UP000006002">
    <property type="component" value="Unassembled WGS sequence"/>
</dbReference>
<reference evidence="1 2" key="2">
    <citation type="submission" date="2007-04" db="EMBL/GenBank/DDBJ databases">
        <title>Draft genome sequence of Ruminococcus obeum (ATCC 29174).</title>
        <authorList>
            <person name="Sudarsanam P."/>
            <person name="Ley R."/>
            <person name="Guruge J."/>
            <person name="Turnbaugh P.J."/>
            <person name="Mahowald M."/>
            <person name="Liep D."/>
            <person name="Gordon J."/>
        </authorList>
    </citation>
    <scope>NUCLEOTIDE SEQUENCE [LARGE SCALE GENOMIC DNA]</scope>
    <source>
        <strain evidence="1 2">ATCC 29174</strain>
    </source>
</reference>
<comment type="caution">
    <text evidence="1">The sequence shown here is derived from an EMBL/GenBank/DDBJ whole genome shotgun (WGS) entry which is preliminary data.</text>
</comment>
<accession>A5ZTH6</accession>
<reference evidence="1 2" key="1">
    <citation type="submission" date="2007-03" db="EMBL/GenBank/DDBJ databases">
        <authorList>
            <person name="Fulton L."/>
            <person name="Clifton S."/>
            <person name="Fulton B."/>
            <person name="Xu J."/>
            <person name="Minx P."/>
            <person name="Pepin K.H."/>
            <person name="Johnson M."/>
            <person name="Thiruvilangam P."/>
            <person name="Bhonagiri V."/>
            <person name="Nash W.E."/>
            <person name="Mardis E.R."/>
            <person name="Wilson R.K."/>
        </authorList>
    </citation>
    <scope>NUCLEOTIDE SEQUENCE [LARGE SCALE GENOMIC DNA]</scope>
    <source>
        <strain evidence="1 2">ATCC 29174</strain>
    </source>
</reference>
<dbReference type="EMBL" id="AAVO02000009">
    <property type="protein sequence ID" value="EDM87131.1"/>
    <property type="molecule type" value="Genomic_DNA"/>
</dbReference>
<evidence type="ECO:0000313" key="2">
    <source>
        <dbReference type="Proteomes" id="UP000006002"/>
    </source>
</evidence>
<dbReference type="AlphaFoldDB" id="A5ZTH6"/>
<organism evidence="1 2">
    <name type="scientific">Blautia obeum ATCC 29174</name>
    <dbReference type="NCBI Taxonomy" id="411459"/>
    <lineage>
        <taxon>Bacteria</taxon>
        <taxon>Bacillati</taxon>
        <taxon>Bacillota</taxon>
        <taxon>Clostridia</taxon>
        <taxon>Lachnospirales</taxon>
        <taxon>Lachnospiraceae</taxon>
        <taxon>Blautia</taxon>
    </lineage>
</organism>
<proteinExistence type="predicted"/>
<gene>
    <name evidence="1" type="ORF">RUMOBE_02305</name>
</gene>
<name>A5ZTH6_9FIRM</name>